<dbReference type="AlphaFoldDB" id="A0A7S4ACZ2"/>
<evidence type="ECO:0008006" key="3">
    <source>
        <dbReference type="Google" id="ProtNLM"/>
    </source>
</evidence>
<dbReference type="PANTHER" id="PTHR21530:SF7">
    <property type="entry name" value="TRAB DOMAIN-CONTAINING PROTEIN"/>
    <property type="match status" value="1"/>
</dbReference>
<protein>
    <recommendedName>
        <fullName evidence="3">TraB family protein</fullName>
    </recommendedName>
</protein>
<dbReference type="PANTHER" id="PTHR21530">
    <property type="entry name" value="PHEROMONE SHUTDOWN PROTEIN"/>
    <property type="match status" value="1"/>
</dbReference>
<dbReference type="InterPro" id="IPR046345">
    <property type="entry name" value="TraB_PrgY-like"/>
</dbReference>
<feature type="region of interest" description="Disordered" evidence="1">
    <location>
        <begin position="199"/>
        <end position="253"/>
    </location>
</feature>
<feature type="compositionally biased region" description="Low complexity" evidence="1">
    <location>
        <begin position="8"/>
        <end position="29"/>
    </location>
</feature>
<sequence>MIVAARFNSSNSNSKSISTSRRSRSSSTRQPAPGFAALLWSSFLVSTCRSFLPLLPTAKIIINTNHNHYNCNGVAARTGRAAPLHYGNDRTETTPATTRSSDNANAVANDNSNANANADANSKPWATWFPNDRQILKFQEPTTNVTVLLIGAMHYNPASIRLVKNTVEDLGKTDKLASVVIESCDIRWNKTQELLLKKQKQKQKNQSQRTWNALNWKRNRNFANDDDSNGSDNDNDNDATVPPIAATSLPSNDKDFLGNEMRAAWEIATFYQRPTVLGDQQINTTVDALKASVKETASDLLWGGLPGWKRCGKEIATNWNKTVPIAAFGAVVANGANGANGNGNDDNNDAATDTDTDTATATPYLNAGAFFDPRLLFSLPVSLVKYPLSFLVKDPVPVGTVFALIAALNVYGTSGGDASGVASAATATATATATLPTTSIAADLSGWFADVFPTETTITAVTTAVTTMTIDYDHPWTDYLLSLVVAALETVVFARLLLKPLLADRNEILAKSVLDQCRIYSDANENANENGNGNAQNNDNWFGRFFSSLSAAAAPLDVDVDSNSKSSSDGIVYVPGSDPESITKGLVVVNANQAAGDQEKVVVAVLGMAHCNGVMKLLKEQRV</sequence>
<dbReference type="EMBL" id="HBIX01005423">
    <property type="protein sequence ID" value="CAE0711567.1"/>
    <property type="molecule type" value="Transcribed_RNA"/>
</dbReference>
<organism evidence="2">
    <name type="scientific">Pseudo-nitzschia australis</name>
    <dbReference type="NCBI Taxonomy" id="44445"/>
    <lineage>
        <taxon>Eukaryota</taxon>
        <taxon>Sar</taxon>
        <taxon>Stramenopiles</taxon>
        <taxon>Ochrophyta</taxon>
        <taxon>Bacillariophyta</taxon>
        <taxon>Bacillariophyceae</taxon>
        <taxon>Bacillariophycidae</taxon>
        <taxon>Bacillariales</taxon>
        <taxon>Bacillariaceae</taxon>
        <taxon>Pseudo-nitzschia</taxon>
    </lineage>
</organism>
<evidence type="ECO:0000256" key="1">
    <source>
        <dbReference type="SAM" id="MobiDB-lite"/>
    </source>
</evidence>
<proteinExistence type="predicted"/>
<accession>A0A7S4ACZ2</accession>
<evidence type="ECO:0000313" key="2">
    <source>
        <dbReference type="EMBL" id="CAE0711567.1"/>
    </source>
</evidence>
<feature type="compositionally biased region" description="Acidic residues" evidence="1">
    <location>
        <begin position="224"/>
        <end position="237"/>
    </location>
</feature>
<feature type="region of interest" description="Disordered" evidence="1">
    <location>
        <begin position="1"/>
        <end position="31"/>
    </location>
</feature>
<name>A0A7S4ACZ2_9STRA</name>
<gene>
    <name evidence="2" type="ORF">PAUS00366_LOCUS4319</name>
</gene>
<reference evidence="2" key="1">
    <citation type="submission" date="2021-01" db="EMBL/GenBank/DDBJ databases">
        <authorList>
            <person name="Corre E."/>
            <person name="Pelletier E."/>
            <person name="Niang G."/>
            <person name="Scheremetjew M."/>
            <person name="Finn R."/>
            <person name="Kale V."/>
            <person name="Holt S."/>
            <person name="Cochrane G."/>
            <person name="Meng A."/>
            <person name="Brown T."/>
            <person name="Cohen L."/>
        </authorList>
    </citation>
    <scope>NUCLEOTIDE SEQUENCE</scope>
    <source>
        <strain evidence="2">10249 10 AB</strain>
    </source>
</reference>